<dbReference type="InterPro" id="IPR013655">
    <property type="entry name" value="PAS_fold_3"/>
</dbReference>
<keyword evidence="3" id="KW-1185">Reference proteome</keyword>
<dbReference type="STRING" id="156994.SAMN04488028_105240"/>
<dbReference type="Gene3D" id="1.10.287.130">
    <property type="match status" value="1"/>
</dbReference>
<dbReference type="SUPFAM" id="SSF47384">
    <property type="entry name" value="Homodimeric domain of signal transducing histidine kinase"/>
    <property type="match status" value="1"/>
</dbReference>
<sequence length="334" mass="38343">MKHTVDQTVTYWPDWIENSASLLAVVFDSSGQVCRVNRAYQNKLTNVSDKIALKVAALTNLHGIIKANDFFESKSNETAREVTLWVEYDHTCVNMGCGWEVTPREIAGEEMVLVAIRPLVYRCEYPRQTKESRSIHSRIPGLFFNFLQTDTGHQSLPHISEGIVKWLKMDAALLRDDAEPVMERIHREDQSIVADSIRQSAGNMQRWEATFRFVCSKGDIRWVQGVATPELQFGAILWRGVLFDVTDKVNYKQQLLDQQRELEEIAFVQAHEFRRPLANMLGLLDLIEMKTKGRSFEMEEIVELLSMLNLSAKEVDEVIARIVTKTSQIRNLVK</sequence>
<dbReference type="SUPFAM" id="SSF55785">
    <property type="entry name" value="PYP-like sensor domain (PAS domain)"/>
    <property type="match status" value="1"/>
</dbReference>
<protein>
    <submittedName>
        <fullName evidence="2">PAS fold-containing protein</fullName>
    </submittedName>
</protein>
<dbReference type="EMBL" id="FRAA01000005">
    <property type="protein sequence ID" value="SHK50637.1"/>
    <property type="molecule type" value="Genomic_DNA"/>
</dbReference>
<dbReference type="AlphaFoldDB" id="A0A1M6T137"/>
<proteinExistence type="predicted"/>
<dbReference type="GO" id="GO:0000155">
    <property type="term" value="F:phosphorelay sensor kinase activity"/>
    <property type="evidence" value="ECO:0007669"/>
    <property type="project" value="InterPro"/>
</dbReference>
<dbReference type="Gene3D" id="3.30.450.20">
    <property type="entry name" value="PAS domain"/>
    <property type="match status" value="1"/>
</dbReference>
<feature type="domain" description="PAS fold-3" evidence="1">
    <location>
        <begin position="159"/>
        <end position="229"/>
    </location>
</feature>
<accession>A0A1M6T137</accession>
<dbReference type="Proteomes" id="UP000184474">
    <property type="component" value="Unassembled WGS sequence"/>
</dbReference>
<reference evidence="3" key="1">
    <citation type="submission" date="2016-11" db="EMBL/GenBank/DDBJ databases">
        <authorList>
            <person name="Varghese N."/>
            <person name="Submissions S."/>
        </authorList>
    </citation>
    <scope>NUCLEOTIDE SEQUENCE [LARGE SCALE GENOMIC DNA]</scope>
    <source>
        <strain evidence="3">DSM 26134</strain>
    </source>
</reference>
<dbReference type="RefSeq" id="WP_139281023.1">
    <property type="nucleotide sequence ID" value="NZ_FRAA01000005.1"/>
</dbReference>
<name>A0A1M6T137_REIAG</name>
<organism evidence="2 3">
    <name type="scientific">Reichenbachiella agariperforans</name>
    <dbReference type="NCBI Taxonomy" id="156994"/>
    <lineage>
        <taxon>Bacteria</taxon>
        <taxon>Pseudomonadati</taxon>
        <taxon>Bacteroidota</taxon>
        <taxon>Cytophagia</taxon>
        <taxon>Cytophagales</taxon>
        <taxon>Reichenbachiellaceae</taxon>
        <taxon>Reichenbachiella</taxon>
    </lineage>
</organism>
<evidence type="ECO:0000259" key="1">
    <source>
        <dbReference type="Pfam" id="PF08447"/>
    </source>
</evidence>
<dbReference type="InterPro" id="IPR036097">
    <property type="entry name" value="HisK_dim/P_sf"/>
</dbReference>
<dbReference type="Pfam" id="PF08447">
    <property type="entry name" value="PAS_3"/>
    <property type="match status" value="1"/>
</dbReference>
<gene>
    <name evidence="2" type="ORF">SAMN04488028_105240</name>
</gene>
<evidence type="ECO:0000313" key="2">
    <source>
        <dbReference type="EMBL" id="SHK50637.1"/>
    </source>
</evidence>
<dbReference type="InterPro" id="IPR035965">
    <property type="entry name" value="PAS-like_dom_sf"/>
</dbReference>
<evidence type="ECO:0000313" key="3">
    <source>
        <dbReference type="Proteomes" id="UP000184474"/>
    </source>
</evidence>